<comment type="caution">
    <text evidence="3">The sequence shown here is derived from an EMBL/GenBank/DDBJ whole genome shotgun (WGS) entry which is preliminary data.</text>
</comment>
<dbReference type="EMBL" id="LECW02000022">
    <property type="protein sequence ID" value="KRT93145.1"/>
    <property type="molecule type" value="Genomic_DNA"/>
</dbReference>
<gene>
    <name evidence="3" type="ORF">AB447_219535</name>
    <name evidence="4" type="ORF">P8828_23325</name>
</gene>
<dbReference type="RefSeq" id="WP_048353673.1">
    <property type="nucleotide sequence ID" value="NZ_CP023481.1"/>
</dbReference>
<evidence type="ECO:0000313" key="4">
    <source>
        <dbReference type="EMBL" id="MEC0487682.1"/>
    </source>
</evidence>
<dbReference type="Proteomes" id="UP001341297">
    <property type="component" value="Unassembled WGS sequence"/>
</dbReference>
<dbReference type="OrthoDB" id="9794898at2"/>
<reference evidence="4 6" key="3">
    <citation type="submission" date="2023-03" db="EMBL/GenBank/DDBJ databases">
        <title>Agriculturally important microbes genome sequencing.</title>
        <authorList>
            <person name="Dunlap C."/>
        </authorList>
    </citation>
    <scope>NUCLEOTIDE SEQUENCE [LARGE SCALE GENOMIC DNA]</scope>
    <source>
        <strain evidence="4 6">CBP-3203</strain>
    </source>
</reference>
<organism evidence="3 5">
    <name type="scientific">Bacillus glycinifermentans</name>
    <dbReference type="NCBI Taxonomy" id="1664069"/>
    <lineage>
        <taxon>Bacteria</taxon>
        <taxon>Bacillati</taxon>
        <taxon>Bacillota</taxon>
        <taxon>Bacilli</taxon>
        <taxon>Bacillales</taxon>
        <taxon>Bacillaceae</taxon>
        <taxon>Bacillus</taxon>
    </lineage>
</organism>
<evidence type="ECO:0000313" key="3">
    <source>
        <dbReference type="EMBL" id="KRT93145.1"/>
    </source>
</evidence>
<protein>
    <submittedName>
        <fullName evidence="4">MBL fold metallo-hydrolase</fullName>
    </submittedName>
</protein>
<accession>A0A0J6EMR5</accession>
<dbReference type="GO" id="GO:0042781">
    <property type="term" value="F:3'-tRNA processing endoribonuclease activity"/>
    <property type="evidence" value="ECO:0007669"/>
    <property type="project" value="TreeGrafter"/>
</dbReference>
<proteinExistence type="predicted"/>
<keyword evidence="1" id="KW-0862">Zinc</keyword>
<feature type="domain" description="Metallo-beta-lactamase" evidence="2">
    <location>
        <begin position="18"/>
        <end position="211"/>
    </location>
</feature>
<dbReference type="AlphaFoldDB" id="A0A0J6ET74"/>
<name>A0A0J6ET74_9BACI</name>
<evidence type="ECO:0000259" key="2">
    <source>
        <dbReference type="SMART" id="SM00849"/>
    </source>
</evidence>
<reference evidence="3 5" key="1">
    <citation type="journal article" date="2015" name="Int. J. Syst. Evol. Microbiol.">
        <title>Bacillus glycinifermentans sp. nov., isolated from fermented soybean paste.</title>
        <authorList>
            <person name="Kim S.J."/>
            <person name="Dunlap C.A."/>
            <person name="Kwon S.W."/>
            <person name="Rooney A.P."/>
        </authorList>
    </citation>
    <scope>NUCLEOTIDE SEQUENCE [LARGE SCALE GENOMIC DNA]</scope>
    <source>
        <strain evidence="3 5">GO-13</strain>
    </source>
</reference>
<dbReference type="STRING" id="1664069.BGLY_1138"/>
<evidence type="ECO:0000313" key="6">
    <source>
        <dbReference type="Proteomes" id="UP001341297"/>
    </source>
</evidence>
<dbReference type="SMART" id="SM00849">
    <property type="entry name" value="Lactamase_B"/>
    <property type="match status" value="1"/>
</dbReference>
<sequence>MKITVIGCYGGFPAANEATSGYLFQSGDYSVLVDCGSAVLSKLQQYLPVEKLNAVVLSHYHHDHIADVGPLQFAKLVGSYLGKGADVLPIYGHPFDEEQFSKLTYKSHTAGFAYDPKAPLELGPFTFTFLQTVHPVDCFAMRITDGEHTAVYTADSSFQESFIPFSEGADMLMSECNFYAGQDGAKAGHMNSHEAGRIAEESGAGRLLLTHLPHFGDHQQLIEEAKAVYSGPVDLAETGYVWGD</sequence>
<evidence type="ECO:0000313" key="5">
    <source>
        <dbReference type="Proteomes" id="UP000036168"/>
    </source>
</evidence>
<evidence type="ECO:0000256" key="1">
    <source>
        <dbReference type="ARBA" id="ARBA00022833"/>
    </source>
</evidence>
<dbReference type="SUPFAM" id="SSF56281">
    <property type="entry name" value="Metallo-hydrolase/oxidoreductase"/>
    <property type="match status" value="1"/>
</dbReference>
<dbReference type="PATRIC" id="fig|1664069.3.peg.3887"/>
<dbReference type="PANTHER" id="PTHR46018">
    <property type="entry name" value="ZINC PHOSPHODIESTERASE ELAC PROTEIN 1"/>
    <property type="match status" value="1"/>
</dbReference>
<accession>A0A0J6ET74</accession>
<dbReference type="Gene3D" id="3.60.15.10">
    <property type="entry name" value="Ribonuclease Z/Hydroxyacylglutathione hydrolase-like"/>
    <property type="match status" value="1"/>
</dbReference>
<dbReference type="EMBL" id="JARRTL010000034">
    <property type="protein sequence ID" value="MEC0487682.1"/>
    <property type="molecule type" value="Genomic_DNA"/>
</dbReference>
<dbReference type="Proteomes" id="UP000036168">
    <property type="component" value="Unassembled WGS sequence"/>
</dbReference>
<reference evidence="3" key="2">
    <citation type="submission" date="2015-10" db="EMBL/GenBank/DDBJ databases">
        <authorList>
            <person name="Gilbert D.G."/>
        </authorList>
    </citation>
    <scope>NUCLEOTIDE SEQUENCE</scope>
    <source>
        <strain evidence="3">GO-13</strain>
    </source>
</reference>
<dbReference type="Pfam" id="PF12706">
    <property type="entry name" value="Lactamase_B_2"/>
    <property type="match status" value="1"/>
</dbReference>
<dbReference type="CDD" id="cd07716">
    <property type="entry name" value="RNaseZ_short-form-like_MBL-fold"/>
    <property type="match status" value="1"/>
</dbReference>
<dbReference type="InterPro" id="IPR036866">
    <property type="entry name" value="RibonucZ/Hydroxyglut_hydro"/>
</dbReference>
<dbReference type="InterPro" id="IPR001279">
    <property type="entry name" value="Metallo-B-lactamas"/>
</dbReference>
<keyword evidence="6" id="KW-1185">Reference proteome</keyword>
<dbReference type="PANTHER" id="PTHR46018:SF4">
    <property type="entry name" value="METALLO-HYDROLASE YHFI-RELATED"/>
    <property type="match status" value="1"/>
</dbReference>